<evidence type="ECO:0000313" key="1">
    <source>
        <dbReference type="EMBL" id="GEN34486.1"/>
    </source>
</evidence>
<gene>
    <name evidence="1" type="ORF">ADA01nite_19460</name>
</gene>
<dbReference type="EMBL" id="BJXX01000082">
    <property type="protein sequence ID" value="GEN34486.1"/>
    <property type="molecule type" value="Genomic_DNA"/>
</dbReference>
<name>A0A511V6D5_9BACL</name>
<organism evidence="1 2">
    <name type="scientific">Aneurinibacillus danicus</name>
    <dbReference type="NCBI Taxonomy" id="267746"/>
    <lineage>
        <taxon>Bacteria</taxon>
        <taxon>Bacillati</taxon>
        <taxon>Bacillota</taxon>
        <taxon>Bacilli</taxon>
        <taxon>Bacillales</taxon>
        <taxon>Paenibacillaceae</taxon>
        <taxon>Aneurinibacillus group</taxon>
        <taxon>Aneurinibacillus</taxon>
    </lineage>
</organism>
<proteinExistence type="predicted"/>
<dbReference type="Proteomes" id="UP000321157">
    <property type="component" value="Unassembled WGS sequence"/>
</dbReference>
<evidence type="ECO:0000313" key="2">
    <source>
        <dbReference type="Proteomes" id="UP000321157"/>
    </source>
</evidence>
<dbReference type="AlphaFoldDB" id="A0A511V6D5"/>
<keyword evidence="2" id="KW-1185">Reference proteome</keyword>
<accession>A0A511V6D5</accession>
<comment type="caution">
    <text evidence="1">The sequence shown here is derived from an EMBL/GenBank/DDBJ whole genome shotgun (WGS) entry which is preliminary data.</text>
</comment>
<reference evidence="1 2" key="1">
    <citation type="submission" date="2019-07" db="EMBL/GenBank/DDBJ databases">
        <title>Whole genome shotgun sequence of Aneurinibacillus danicus NBRC 102444.</title>
        <authorList>
            <person name="Hosoyama A."/>
            <person name="Uohara A."/>
            <person name="Ohji S."/>
            <person name="Ichikawa N."/>
        </authorList>
    </citation>
    <scope>NUCLEOTIDE SEQUENCE [LARGE SCALE GENOMIC DNA]</scope>
    <source>
        <strain evidence="1 2">NBRC 102444</strain>
    </source>
</reference>
<sequence>MGGALSKKRIIEPASGDKHVSSYKLGKEYEDLTLHDLGYTE</sequence>
<dbReference type="RefSeq" id="WP_281286002.1">
    <property type="nucleotide sequence ID" value="NZ_BJXX01000082.1"/>
</dbReference>
<protein>
    <submittedName>
        <fullName evidence="1">Uncharacterized protein</fullName>
    </submittedName>
</protein>